<protein>
    <submittedName>
        <fullName evidence="1">Abi family protein</fullName>
    </submittedName>
</protein>
<name>A0A9D1G849_9FIRM</name>
<comment type="caution">
    <text evidence="1">The sequence shown here is derived from an EMBL/GenBank/DDBJ whole genome shotgun (WGS) entry which is preliminary data.</text>
</comment>
<reference evidence="1" key="2">
    <citation type="journal article" date="2021" name="PeerJ">
        <title>Extensive microbial diversity within the chicken gut microbiome revealed by metagenomics and culture.</title>
        <authorList>
            <person name="Gilroy R."/>
            <person name="Ravi A."/>
            <person name="Getino M."/>
            <person name="Pursley I."/>
            <person name="Horton D.L."/>
            <person name="Alikhan N.F."/>
            <person name="Baker D."/>
            <person name="Gharbi K."/>
            <person name="Hall N."/>
            <person name="Watson M."/>
            <person name="Adriaenssens E.M."/>
            <person name="Foster-Nyarko E."/>
            <person name="Jarju S."/>
            <person name="Secka A."/>
            <person name="Antonio M."/>
            <person name="Oren A."/>
            <person name="Chaudhuri R.R."/>
            <person name="La Ragione R."/>
            <person name="Hildebrand F."/>
            <person name="Pallen M.J."/>
        </authorList>
    </citation>
    <scope>NUCLEOTIDE SEQUENCE</scope>
    <source>
        <strain evidence="1">14508</strain>
    </source>
</reference>
<proteinExistence type="predicted"/>
<evidence type="ECO:0000313" key="2">
    <source>
        <dbReference type="Proteomes" id="UP000886893"/>
    </source>
</evidence>
<dbReference type="EMBL" id="DVKI01000106">
    <property type="protein sequence ID" value="HIT17404.1"/>
    <property type="molecule type" value="Genomic_DNA"/>
</dbReference>
<organism evidence="1 2">
    <name type="scientific">Candidatus Caccosoma faecigallinarum</name>
    <dbReference type="NCBI Taxonomy" id="2840720"/>
    <lineage>
        <taxon>Bacteria</taxon>
        <taxon>Bacillati</taxon>
        <taxon>Bacillota</taxon>
        <taxon>Bacillota incertae sedis</taxon>
        <taxon>Candidatus Caccosoma</taxon>
    </lineage>
</organism>
<evidence type="ECO:0000313" key="1">
    <source>
        <dbReference type="EMBL" id="HIT17404.1"/>
    </source>
</evidence>
<reference evidence="1" key="1">
    <citation type="submission" date="2020-10" db="EMBL/GenBank/DDBJ databases">
        <authorList>
            <person name="Gilroy R."/>
        </authorList>
    </citation>
    <scope>NUCLEOTIDE SEQUENCE</scope>
    <source>
        <strain evidence="1">14508</strain>
    </source>
</reference>
<sequence>MTAEEFWDKIVISEEEKEVSKYFLEYRGVAEHENVRVFLQSLKETTVEYSEIATVFRYDKRIRRIIFKYIGFLEEYLRAYISNTYGENTRKFQHTSKLNAAFNKLGNLFLALSDLTFGQLINQIKLLSEEEKYSIFSYLGKVNLFNNSNLDALVVLRNEVYHNRFLLDNKRLSVCKLGDNNNSLWINLVNLSNHLPDKLQLNFSSDINSSKFCDKMPEKYQTKWDLPNNLIISI</sequence>
<dbReference type="Proteomes" id="UP000886893">
    <property type="component" value="Unassembled WGS sequence"/>
</dbReference>
<gene>
    <name evidence="1" type="ORF">IAD04_03355</name>
</gene>
<accession>A0A9D1G849</accession>
<dbReference type="AlphaFoldDB" id="A0A9D1G849"/>